<proteinExistence type="predicted"/>
<keyword evidence="1" id="KW-0472">Membrane</keyword>
<reference evidence="3" key="1">
    <citation type="submission" date="2017-09" db="EMBL/GenBank/DDBJ databases">
        <title>Depth-based differentiation of microbial function through sediment-hosted aquifers and enrichment of novel symbionts in the deep terrestrial subsurface.</title>
        <authorList>
            <person name="Probst A.J."/>
            <person name="Ladd B."/>
            <person name="Jarett J.K."/>
            <person name="Geller-Mcgrath D.E."/>
            <person name="Sieber C.M.K."/>
            <person name="Emerson J.B."/>
            <person name="Anantharaman K."/>
            <person name="Thomas B.C."/>
            <person name="Malmstrom R."/>
            <person name="Stieglmeier M."/>
            <person name="Klingl A."/>
            <person name="Woyke T."/>
            <person name="Ryan C.M."/>
            <person name="Banfield J.F."/>
        </authorList>
    </citation>
    <scope>NUCLEOTIDE SEQUENCE [LARGE SCALE GENOMIC DNA]</scope>
</reference>
<dbReference type="AlphaFoldDB" id="A0A2M7VA88"/>
<evidence type="ECO:0000256" key="1">
    <source>
        <dbReference type="SAM" id="Phobius"/>
    </source>
</evidence>
<sequence>MNFFKKIKSNTKPELPQSREYNRFKKIKIVNLFSLFILLGTFVTTAYFVYNNVYKTLGQLDTLAIVNNIKNFEAINFKNYEDAVAAWDNKNQDTKELQISRDLFNKTLILPTSTTQFATTTDSN</sequence>
<evidence type="ECO:0000313" key="3">
    <source>
        <dbReference type="Proteomes" id="UP000231453"/>
    </source>
</evidence>
<feature type="transmembrane region" description="Helical" evidence="1">
    <location>
        <begin position="29"/>
        <end position="50"/>
    </location>
</feature>
<keyword evidence="1" id="KW-1133">Transmembrane helix</keyword>
<dbReference type="EMBL" id="PFPL01000045">
    <property type="protein sequence ID" value="PIZ95770.1"/>
    <property type="molecule type" value="Genomic_DNA"/>
</dbReference>
<gene>
    <name evidence="2" type="ORF">COX80_03500</name>
</gene>
<comment type="caution">
    <text evidence="2">The sequence shown here is derived from an EMBL/GenBank/DDBJ whole genome shotgun (WGS) entry which is preliminary data.</text>
</comment>
<dbReference type="Proteomes" id="UP000231453">
    <property type="component" value="Unassembled WGS sequence"/>
</dbReference>
<protein>
    <submittedName>
        <fullName evidence="2">Uncharacterized protein</fullName>
    </submittedName>
</protein>
<keyword evidence="1" id="KW-0812">Transmembrane</keyword>
<organism evidence="2 3">
    <name type="scientific">Candidatus Magasanikbacteria bacterium CG_4_10_14_0_2_um_filter_33_14</name>
    <dbReference type="NCBI Taxonomy" id="1974636"/>
    <lineage>
        <taxon>Bacteria</taxon>
        <taxon>Candidatus Magasanikiibacteriota</taxon>
    </lineage>
</organism>
<name>A0A2M7VA88_9BACT</name>
<evidence type="ECO:0000313" key="2">
    <source>
        <dbReference type="EMBL" id="PIZ95770.1"/>
    </source>
</evidence>
<accession>A0A2M7VA88</accession>